<keyword evidence="3" id="KW-1185">Reference proteome</keyword>
<dbReference type="PROSITE" id="PS50126">
    <property type="entry name" value="S1"/>
    <property type="match status" value="1"/>
</dbReference>
<gene>
    <name evidence="2" type="ORF">SLITO_v1c05250</name>
</gene>
<dbReference type="EMBL" id="CP012357">
    <property type="protein sequence ID" value="AKX34173.1"/>
    <property type="molecule type" value="Genomic_DNA"/>
</dbReference>
<dbReference type="GO" id="GO:0003729">
    <property type="term" value="F:mRNA binding"/>
    <property type="evidence" value="ECO:0007669"/>
    <property type="project" value="TreeGrafter"/>
</dbReference>
<dbReference type="RefSeq" id="WP_075058266.1">
    <property type="nucleotide sequence ID" value="NZ_CP012357.1"/>
</dbReference>
<proteinExistence type="predicted"/>
<dbReference type="PANTHER" id="PTHR10724">
    <property type="entry name" value="30S RIBOSOMAL PROTEIN S1"/>
    <property type="match status" value="1"/>
</dbReference>
<dbReference type="Pfam" id="PF00575">
    <property type="entry name" value="S1"/>
    <property type="match status" value="1"/>
</dbReference>
<dbReference type="SUPFAM" id="SSF50249">
    <property type="entry name" value="Nucleic acid-binding proteins"/>
    <property type="match status" value="1"/>
</dbReference>
<dbReference type="InterPro" id="IPR003029">
    <property type="entry name" value="S1_domain"/>
</dbReference>
<evidence type="ECO:0000313" key="3">
    <source>
        <dbReference type="Proteomes" id="UP000067476"/>
    </source>
</evidence>
<dbReference type="InterPro" id="IPR012340">
    <property type="entry name" value="NA-bd_OB-fold"/>
</dbReference>
<dbReference type="OrthoDB" id="9810507at2"/>
<protein>
    <recommendedName>
        <fullName evidence="1">S1 motif domain-containing protein</fullName>
    </recommendedName>
</protein>
<dbReference type="KEGG" id="sll:SLITO_v1c05250"/>
<sequence length="77" mass="8441">MNKVVKVTITKTVNFGAFCDADIDGTIYKGLIHISEIADKYVSDVNEFVSVGQTVDGYVISVDESNKQAKISLKRVN</sequence>
<accession>A0A0K1W1W7</accession>
<evidence type="ECO:0000259" key="1">
    <source>
        <dbReference type="PROSITE" id="PS50126"/>
    </source>
</evidence>
<dbReference type="SMART" id="SM00316">
    <property type="entry name" value="S1"/>
    <property type="match status" value="1"/>
</dbReference>
<reference evidence="2 3" key="1">
    <citation type="journal article" date="2015" name="Genome Announc.">
        <title>Complete Genome Sequence of Spiroplasma litorale TN-1T (DSM 21781), a Bacterium Isolated from a Green-Eyed Horsefly (Tabanus nigrovittatus).</title>
        <authorList>
            <person name="Lo W.S."/>
            <person name="Lai Y.C."/>
            <person name="Lien Y.W."/>
            <person name="Wang T.H."/>
            <person name="Kuo C.H."/>
        </authorList>
    </citation>
    <scope>NUCLEOTIDE SEQUENCE [LARGE SCALE GENOMIC DNA]</scope>
    <source>
        <strain evidence="2 3">TN-1</strain>
    </source>
</reference>
<name>A0A0K1W1W7_9MOLU</name>
<dbReference type="GO" id="GO:0003735">
    <property type="term" value="F:structural constituent of ribosome"/>
    <property type="evidence" value="ECO:0007669"/>
    <property type="project" value="TreeGrafter"/>
</dbReference>
<dbReference type="Proteomes" id="UP000067476">
    <property type="component" value="Chromosome"/>
</dbReference>
<dbReference type="PATRIC" id="fig|216942.3.peg.528"/>
<dbReference type="AlphaFoldDB" id="A0A0K1W1W7"/>
<dbReference type="GO" id="GO:0006412">
    <property type="term" value="P:translation"/>
    <property type="evidence" value="ECO:0007669"/>
    <property type="project" value="TreeGrafter"/>
</dbReference>
<dbReference type="Gene3D" id="2.40.50.140">
    <property type="entry name" value="Nucleic acid-binding proteins"/>
    <property type="match status" value="1"/>
</dbReference>
<dbReference type="InterPro" id="IPR050437">
    <property type="entry name" value="Ribos_protein_bS1-like"/>
</dbReference>
<organism evidence="2 3">
    <name type="scientific">Spiroplasma litorale</name>
    <dbReference type="NCBI Taxonomy" id="216942"/>
    <lineage>
        <taxon>Bacteria</taxon>
        <taxon>Bacillati</taxon>
        <taxon>Mycoplasmatota</taxon>
        <taxon>Mollicutes</taxon>
        <taxon>Entomoplasmatales</taxon>
        <taxon>Spiroplasmataceae</taxon>
        <taxon>Spiroplasma</taxon>
    </lineage>
</organism>
<evidence type="ECO:0000313" key="2">
    <source>
        <dbReference type="EMBL" id="AKX34173.1"/>
    </source>
</evidence>
<feature type="domain" description="S1 motif" evidence="1">
    <location>
        <begin position="2"/>
        <end position="74"/>
    </location>
</feature>